<keyword evidence="2" id="KW-0645">Protease</keyword>
<keyword evidence="1" id="KW-1133">Transmembrane helix</keyword>
<organism evidence="2 3">
    <name type="scientific">Salirhabdus euzebyi</name>
    <dbReference type="NCBI Taxonomy" id="394506"/>
    <lineage>
        <taxon>Bacteria</taxon>
        <taxon>Bacillati</taxon>
        <taxon>Bacillota</taxon>
        <taxon>Bacilli</taxon>
        <taxon>Bacillales</taxon>
        <taxon>Bacillaceae</taxon>
        <taxon>Salirhabdus</taxon>
    </lineage>
</organism>
<keyword evidence="2" id="KW-0378">Hydrolase</keyword>
<evidence type="ECO:0000313" key="3">
    <source>
        <dbReference type="Proteomes" id="UP000581688"/>
    </source>
</evidence>
<feature type="transmembrane region" description="Helical" evidence="1">
    <location>
        <begin position="9"/>
        <end position="27"/>
    </location>
</feature>
<name>A0A841PV70_9BACI</name>
<keyword evidence="1" id="KW-0812">Transmembrane</keyword>
<keyword evidence="3" id="KW-1185">Reference proteome</keyword>
<dbReference type="GO" id="GO:0006508">
    <property type="term" value="P:proteolysis"/>
    <property type="evidence" value="ECO:0007669"/>
    <property type="project" value="UniProtKB-KW"/>
</dbReference>
<reference evidence="2 3" key="1">
    <citation type="submission" date="2020-08" db="EMBL/GenBank/DDBJ databases">
        <title>Genomic Encyclopedia of Type Strains, Phase IV (KMG-IV): sequencing the most valuable type-strain genomes for metagenomic binning, comparative biology and taxonomic classification.</title>
        <authorList>
            <person name="Goeker M."/>
        </authorList>
    </citation>
    <scope>NUCLEOTIDE SEQUENCE [LARGE SCALE GENOMIC DNA]</scope>
    <source>
        <strain evidence="2 3">DSM 19612</strain>
    </source>
</reference>
<feature type="transmembrane region" description="Helical" evidence="1">
    <location>
        <begin position="120"/>
        <end position="138"/>
    </location>
</feature>
<gene>
    <name evidence="2" type="ORF">HNQ94_001225</name>
</gene>
<protein>
    <submittedName>
        <fullName evidence="2">Membrane protease YdiL (CAAX protease family)</fullName>
    </submittedName>
</protein>
<feature type="transmembrane region" description="Helical" evidence="1">
    <location>
        <begin position="80"/>
        <end position="100"/>
    </location>
</feature>
<comment type="caution">
    <text evidence="2">The sequence shown here is derived from an EMBL/GenBank/DDBJ whole genome shotgun (WGS) entry which is preliminary data.</text>
</comment>
<feature type="transmembrane region" description="Helical" evidence="1">
    <location>
        <begin position="39"/>
        <end position="59"/>
    </location>
</feature>
<proteinExistence type="predicted"/>
<evidence type="ECO:0000256" key="1">
    <source>
        <dbReference type="SAM" id="Phobius"/>
    </source>
</evidence>
<dbReference type="AlphaFoldDB" id="A0A841PV70"/>
<dbReference type="RefSeq" id="WP_174495331.1">
    <property type="nucleotide sequence ID" value="NZ_CADDWK010000003.1"/>
</dbReference>
<accession>A0A841PV70</accession>
<keyword evidence="1" id="KW-0472">Membrane</keyword>
<dbReference type="EMBL" id="JACHGH010000003">
    <property type="protein sequence ID" value="MBB6452779.1"/>
    <property type="molecule type" value="Genomic_DNA"/>
</dbReference>
<evidence type="ECO:0000313" key="2">
    <source>
        <dbReference type="EMBL" id="MBB6452779.1"/>
    </source>
</evidence>
<dbReference type="GO" id="GO:0008233">
    <property type="term" value="F:peptidase activity"/>
    <property type="evidence" value="ECO:0007669"/>
    <property type="project" value="UniProtKB-KW"/>
</dbReference>
<dbReference type="Proteomes" id="UP000581688">
    <property type="component" value="Unassembled WGS sequence"/>
</dbReference>
<sequence>MLRKSLRRFLLYLFLTISLLTIVFWGYKIPLVIHENLKFEAPLMILTIYSLIFPIFIGMMFRLPTLIKEIKDKKKWAIDWIKLSAIGIPSLYISQIYLLYFSFPSVSFPFGAVLIRNYDIPLATISGIIFGYIVLDSLKEN</sequence>